<sequence length="183" mass="20307">MTEIRSTEYFAIVPEWVVHADISANAVRLYAILNRFANSRGHAWPSRKTIADLMRVSVATVDRAKDELVELGALTVEARTTPSGDPSSNLYILHTSHRDKLGTLSPVREGLLTREGRGTVTGDALIRDSMKQRKEHLRACKTCLGKYRTGYDDGTEGLSHIWIEESRDHVVCPTCGGSGKDNR</sequence>
<dbReference type="EMBL" id="LR796681">
    <property type="protein sequence ID" value="CAB4158531.1"/>
    <property type="molecule type" value="Genomic_DNA"/>
</dbReference>
<protein>
    <submittedName>
        <fullName evidence="1">Helix-turn-helix domain containing protein</fullName>
    </submittedName>
</protein>
<proteinExistence type="predicted"/>
<dbReference type="Gene3D" id="1.10.10.10">
    <property type="entry name" value="Winged helix-like DNA-binding domain superfamily/Winged helix DNA-binding domain"/>
    <property type="match status" value="1"/>
</dbReference>
<dbReference type="InterPro" id="IPR036388">
    <property type="entry name" value="WH-like_DNA-bd_sf"/>
</dbReference>
<gene>
    <name evidence="1" type="ORF">UFOVP433_13</name>
    <name evidence="2" type="ORF">UFOVP702_16</name>
</gene>
<name>A0A6J5M720_9CAUD</name>
<dbReference type="EMBL" id="LR796410">
    <property type="protein sequence ID" value="CAB4142474.1"/>
    <property type="molecule type" value="Genomic_DNA"/>
</dbReference>
<organism evidence="1">
    <name type="scientific">uncultured Caudovirales phage</name>
    <dbReference type="NCBI Taxonomy" id="2100421"/>
    <lineage>
        <taxon>Viruses</taxon>
        <taxon>Duplodnaviria</taxon>
        <taxon>Heunggongvirae</taxon>
        <taxon>Uroviricota</taxon>
        <taxon>Caudoviricetes</taxon>
        <taxon>Peduoviridae</taxon>
        <taxon>Maltschvirus</taxon>
        <taxon>Maltschvirus maltsch</taxon>
    </lineage>
</organism>
<evidence type="ECO:0000313" key="1">
    <source>
        <dbReference type="EMBL" id="CAB4142474.1"/>
    </source>
</evidence>
<reference evidence="1" key="1">
    <citation type="submission" date="2020-04" db="EMBL/GenBank/DDBJ databases">
        <authorList>
            <person name="Chiriac C."/>
            <person name="Salcher M."/>
            <person name="Ghai R."/>
            <person name="Kavagutti S V."/>
        </authorList>
    </citation>
    <scope>NUCLEOTIDE SEQUENCE</scope>
</reference>
<accession>A0A6J5M720</accession>
<dbReference type="Pfam" id="PF13730">
    <property type="entry name" value="HTH_36"/>
    <property type="match status" value="1"/>
</dbReference>
<evidence type="ECO:0000313" key="2">
    <source>
        <dbReference type="EMBL" id="CAB4158531.1"/>
    </source>
</evidence>